<proteinExistence type="predicted"/>
<dbReference type="SUPFAM" id="SSF48208">
    <property type="entry name" value="Six-hairpin glycosidases"/>
    <property type="match status" value="1"/>
</dbReference>
<dbReference type="GO" id="GO:0016787">
    <property type="term" value="F:hydrolase activity"/>
    <property type="evidence" value="ECO:0007669"/>
    <property type="project" value="UniProtKB-KW"/>
</dbReference>
<dbReference type="Proteomes" id="UP000774570">
    <property type="component" value="Unassembled WGS sequence"/>
</dbReference>
<comment type="caution">
    <text evidence="2">The sequence shown here is derived from an EMBL/GenBank/DDBJ whole genome shotgun (WGS) entry which is preliminary data.</text>
</comment>
<dbReference type="InterPro" id="IPR012341">
    <property type="entry name" value="6hp_glycosidase-like_sf"/>
</dbReference>
<evidence type="ECO:0000256" key="1">
    <source>
        <dbReference type="SAM" id="MobiDB-lite"/>
    </source>
</evidence>
<gene>
    <name evidence="2" type="ORF">K1Y72_31555</name>
</gene>
<dbReference type="InterPro" id="IPR008928">
    <property type="entry name" value="6-hairpin_glycosidase_sf"/>
</dbReference>
<feature type="region of interest" description="Disordered" evidence="1">
    <location>
        <begin position="300"/>
        <end position="323"/>
    </location>
</feature>
<evidence type="ECO:0000313" key="2">
    <source>
        <dbReference type="EMBL" id="MBW8486943.1"/>
    </source>
</evidence>
<name>A0ABS7G2J8_9ACTN</name>
<organism evidence="2 3">
    <name type="scientific">Actinomadura parmotrematis</name>
    <dbReference type="NCBI Taxonomy" id="2864039"/>
    <lineage>
        <taxon>Bacteria</taxon>
        <taxon>Bacillati</taxon>
        <taxon>Actinomycetota</taxon>
        <taxon>Actinomycetes</taxon>
        <taxon>Streptosporangiales</taxon>
        <taxon>Thermomonosporaceae</taxon>
        <taxon>Actinomadura</taxon>
    </lineage>
</organism>
<dbReference type="RefSeq" id="WP_220170179.1">
    <property type="nucleotide sequence ID" value="NZ_JAIBOA010000028.1"/>
</dbReference>
<dbReference type="PANTHER" id="PTHR31616">
    <property type="entry name" value="TREHALASE"/>
    <property type="match status" value="1"/>
</dbReference>
<reference evidence="2 3" key="1">
    <citation type="submission" date="2021-07" db="EMBL/GenBank/DDBJ databases">
        <title>Actinomadura sp. PM05-2 isolated from lichen.</title>
        <authorList>
            <person name="Somphong A."/>
            <person name="Phongsopitanun W."/>
            <person name="Tanasupawat S."/>
            <person name="Peongsungnone V."/>
        </authorList>
    </citation>
    <scope>NUCLEOTIDE SEQUENCE [LARGE SCALE GENOMIC DNA]</scope>
    <source>
        <strain evidence="2 3">PM05-2</strain>
    </source>
</reference>
<evidence type="ECO:0000313" key="3">
    <source>
        <dbReference type="Proteomes" id="UP000774570"/>
    </source>
</evidence>
<sequence length="535" mass="55180">MAGGGRRFAPGGGARRTVRVTALLAAAALVSALGSAELPRRGEPPWASPGLVGGGGWPFASQPLDPADAAGAAYVPDSSVVRLKDGRVRLIPLGAETAATLAASDPRVASAVTIDKAWLARGSVPGLKVPVLPENVVTAPRGGEAPSVTAPATRAPSTRTVVTQSNQKYRDMAARALLDLRLLTQPNGASLASWYGAWRYSWPRDSAFAAAAFTVTGHRVEAQRILRFLAGVQAGNGMWAARYNAGGSAVADGRAPQSDSLGWVLWAAWLFHEKDPDAAAGMPELWTMVRRAADRLAGSLGADGMPPPSSDYWERSPGSEQDPGTATLGVVAPVLAGMRSAAEFARETGHAADASRWEAAAARLDGAVAARFAPLGYPRSAVRDGRMDTSVTFLTPPFAPADPFVAGAVRRAADKLALPNGGVLPGERWSGNQKVAWTPEMALFTLSAAASGRTAEAVHRLDWLAAHRTSLGSLPEKVDDAGRPAAVAPLGWTASLVVLSLSALEAPLPVPGVCTSASTGVRTVAAGSGQAQNCS</sequence>
<dbReference type="PANTHER" id="PTHR31616:SF0">
    <property type="entry name" value="GLUCAN 1,4-ALPHA-GLUCOSIDASE"/>
    <property type="match status" value="1"/>
</dbReference>
<keyword evidence="2" id="KW-0378">Hydrolase</keyword>
<keyword evidence="3" id="KW-1185">Reference proteome</keyword>
<protein>
    <submittedName>
        <fullName evidence="2">Glycoside hydrolase family 15</fullName>
    </submittedName>
</protein>
<accession>A0ABS7G2J8</accession>
<dbReference type="EMBL" id="JAIBOA010000028">
    <property type="protein sequence ID" value="MBW8486943.1"/>
    <property type="molecule type" value="Genomic_DNA"/>
</dbReference>
<dbReference type="Gene3D" id="1.50.10.10">
    <property type="match status" value="1"/>
</dbReference>